<evidence type="ECO:0000313" key="2">
    <source>
        <dbReference type="EMBL" id="MPD01816.1"/>
    </source>
</evidence>
<dbReference type="EMBL" id="VSRR010128712">
    <property type="protein sequence ID" value="MPD01816.1"/>
    <property type="molecule type" value="Genomic_DNA"/>
</dbReference>
<comment type="caution">
    <text evidence="2">The sequence shown here is derived from an EMBL/GenBank/DDBJ whole genome shotgun (WGS) entry which is preliminary data.</text>
</comment>
<accession>A0A5B7K4M1</accession>
<evidence type="ECO:0000313" key="3">
    <source>
        <dbReference type="Proteomes" id="UP000324222"/>
    </source>
</evidence>
<reference evidence="2 3" key="1">
    <citation type="submission" date="2019-05" db="EMBL/GenBank/DDBJ databases">
        <title>Another draft genome of Portunus trituberculatus and its Hox gene families provides insights of decapod evolution.</title>
        <authorList>
            <person name="Jeong J.-H."/>
            <person name="Song I."/>
            <person name="Kim S."/>
            <person name="Choi T."/>
            <person name="Kim D."/>
            <person name="Ryu S."/>
            <person name="Kim W."/>
        </authorList>
    </citation>
    <scope>NUCLEOTIDE SEQUENCE [LARGE SCALE GENOMIC DNA]</scope>
    <source>
        <tissue evidence="2">Muscle</tissue>
    </source>
</reference>
<name>A0A5B7K4M1_PORTR</name>
<evidence type="ECO:0000256" key="1">
    <source>
        <dbReference type="SAM" id="MobiDB-lite"/>
    </source>
</evidence>
<gene>
    <name evidence="2" type="ORF">E2C01_097361</name>
</gene>
<feature type="compositionally biased region" description="Polar residues" evidence="1">
    <location>
        <begin position="69"/>
        <end position="81"/>
    </location>
</feature>
<protein>
    <submittedName>
        <fullName evidence="2">Uncharacterized protein</fullName>
    </submittedName>
</protein>
<feature type="region of interest" description="Disordered" evidence="1">
    <location>
        <begin position="42"/>
        <end position="81"/>
    </location>
</feature>
<dbReference type="Proteomes" id="UP000324222">
    <property type="component" value="Unassembled WGS sequence"/>
</dbReference>
<proteinExistence type="predicted"/>
<organism evidence="2 3">
    <name type="scientific">Portunus trituberculatus</name>
    <name type="common">Swimming crab</name>
    <name type="synonym">Neptunus trituberculatus</name>
    <dbReference type="NCBI Taxonomy" id="210409"/>
    <lineage>
        <taxon>Eukaryota</taxon>
        <taxon>Metazoa</taxon>
        <taxon>Ecdysozoa</taxon>
        <taxon>Arthropoda</taxon>
        <taxon>Crustacea</taxon>
        <taxon>Multicrustacea</taxon>
        <taxon>Malacostraca</taxon>
        <taxon>Eumalacostraca</taxon>
        <taxon>Eucarida</taxon>
        <taxon>Decapoda</taxon>
        <taxon>Pleocyemata</taxon>
        <taxon>Brachyura</taxon>
        <taxon>Eubrachyura</taxon>
        <taxon>Portunoidea</taxon>
        <taxon>Portunidae</taxon>
        <taxon>Portuninae</taxon>
        <taxon>Portunus</taxon>
    </lineage>
</organism>
<sequence>MPAAAAQTSTQQAGKVTSILGAVDLPETCCLKARTVTLYTPCSYPPIPSRPRPSHSPQPKDNPGDGKACSNTSPHAQSHSQTTLCFRPGHSLFSSFPYLHYLPYLCKVTVRVLLPIYSF</sequence>
<feature type="compositionally biased region" description="Pro residues" evidence="1">
    <location>
        <begin position="43"/>
        <end position="56"/>
    </location>
</feature>
<keyword evidence="3" id="KW-1185">Reference proteome</keyword>
<dbReference type="AlphaFoldDB" id="A0A5B7K4M1"/>